<evidence type="ECO:0000256" key="3">
    <source>
        <dbReference type="ARBA" id="ARBA00010617"/>
    </source>
</evidence>
<feature type="transmembrane region" description="Helical" evidence="15">
    <location>
        <begin position="7"/>
        <end position="27"/>
    </location>
</feature>
<protein>
    <submittedName>
        <fullName evidence="16">Uncharacterized protein</fullName>
    </submittedName>
</protein>
<dbReference type="PANTHER" id="PTHR24305:SF112">
    <property type="entry name" value="L-ORNITHINE-N5-MONOOXYGENASE (EUROFUNG)"/>
    <property type="match status" value="1"/>
</dbReference>
<keyword evidence="6 13" id="KW-0479">Metal-binding</keyword>
<accession>A0A384J874</accession>
<dbReference type="InterPro" id="IPR036396">
    <property type="entry name" value="Cyt_P450_sf"/>
</dbReference>
<dbReference type="GO" id="GO:0020037">
    <property type="term" value="F:heme binding"/>
    <property type="evidence" value="ECO:0007669"/>
    <property type="project" value="InterPro"/>
</dbReference>
<evidence type="ECO:0000256" key="4">
    <source>
        <dbReference type="ARBA" id="ARBA00022617"/>
    </source>
</evidence>
<evidence type="ECO:0000256" key="10">
    <source>
        <dbReference type="ARBA" id="ARBA00023026"/>
    </source>
</evidence>
<dbReference type="Proteomes" id="UP000001798">
    <property type="component" value="Chromosome 2"/>
</dbReference>
<evidence type="ECO:0000256" key="2">
    <source>
        <dbReference type="ARBA" id="ARBA00004370"/>
    </source>
</evidence>
<feature type="binding site" description="axial binding residue" evidence="13">
    <location>
        <position position="489"/>
    </location>
    <ligand>
        <name>heme</name>
        <dbReference type="ChEBI" id="CHEBI:30413"/>
    </ligand>
    <ligandPart>
        <name>Fe</name>
        <dbReference type="ChEBI" id="CHEBI:18248"/>
    </ligandPart>
</feature>
<feature type="transmembrane region" description="Helical" evidence="15">
    <location>
        <begin position="33"/>
        <end position="53"/>
    </location>
</feature>
<dbReference type="RefSeq" id="XP_024546797.1">
    <property type="nucleotide sequence ID" value="XM_024691027.1"/>
</dbReference>
<dbReference type="PRINTS" id="PR00465">
    <property type="entry name" value="EP450IV"/>
</dbReference>
<keyword evidence="9 13" id="KW-0408">Iron</keyword>
<comment type="subcellular location">
    <subcellularLocation>
        <location evidence="2">Membrane</location>
    </subcellularLocation>
</comment>
<dbReference type="OrthoDB" id="6692864at2759"/>
<keyword evidence="17" id="KW-1185">Reference proteome</keyword>
<keyword evidence="8 14" id="KW-0560">Oxidoreductase</keyword>
<sequence length="546" mass="61104">MALIPGHYLIAAAVSGIAAHLCAFIHGDWHLHIPQVIFTHCAGYALLLLRLRYQELSIIDSIQASTVLSACYLLFLFTSIIVYRVFFHRLRNFPGPRLAAATKLWSIWETRDSRNHLLMQRLFEQYGPIVRTAPNELTVFHPEGVELVKGGKNGTDQYNEKGVWYDLIHPKTSVVFNRNPSENAVRRRPWDRAVSPASLRSYAANIVAPAAEVLEFVSNAQGEPVNINELMTGLIFDFMSVIVFGEVSSKTDAEEQISTLRRLKGALILLAPCGDSVWPALFAFNFLQFLKPVKSWLGLVESCRARMLKRMNKKTSTVDVSGFFLKDFHDSAGETSLEKRENALLGNTISALVAGSDTARAAMIGIFYFLCKNPGNADEIYEELKDVDEKDSTVLAGKPILNGFIKEALRVAPPSMTGLARIIGPQGLWIDNTFIPPGAQVTAPYYNSHRLPSAFQDPTEFIAERWTSRPDLIKDKRAYAPWGAGQHICPGKALANVELRYVTALFVKTFKIKFAPGHDPEKFWTDMLDQVTMQPGEVWCVFEPRN</sequence>
<dbReference type="Pfam" id="PF00067">
    <property type="entry name" value="p450"/>
    <property type="match status" value="1"/>
</dbReference>
<evidence type="ECO:0000256" key="12">
    <source>
        <dbReference type="ARBA" id="ARBA00023136"/>
    </source>
</evidence>
<gene>
    <name evidence="16" type="ORF">BCIN_02g00240</name>
</gene>
<keyword evidence="7 15" id="KW-1133">Transmembrane helix</keyword>
<dbReference type="SUPFAM" id="SSF48264">
    <property type="entry name" value="Cytochrome P450"/>
    <property type="match status" value="1"/>
</dbReference>
<evidence type="ECO:0000256" key="11">
    <source>
        <dbReference type="ARBA" id="ARBA00023033"/>
    </source>
</evidence>
<comment type="cofactor">
    <cofactor evidence="1 13">
        <name>heme</name>
        <dbReference type="ChEBI" id="CHEBI:30413"/>
    </cofactor>
</comment>
<comment type="similarity">
    <text evidence="3 14">Belongs to the cytochrome P450 family.</text>
</comment>
<dbReference type="GeneID" id="5436422"/>
<keyword evidence="4 13" id="KW-0349">Heme</keyword>
<dbReference type="InterPro" id="IPR001128">
    <property type="entry name" value="Cyt_P450"/>
</dbReference>
<evidence type="ECO:0000313" key="17">
    <source>
        <dbReference type="Proteomes" id="UP000001798"/>
    </source>
</evidence>
<dbReference type="VEuPathDB" id="FungiDB:Bcin02g00240"/>
<evidence type="ECO:0000256" key="15">
    <source>
        <dbReference type="SAM" id="Phobius"/>
    </source>
</evidence>
<dbReference type="Gene3D" id="1.10.630.10">
    <property type="entry name" value="Cytochrome P450"/>
    <property type="match status" value="1"/>
</dbReference>
<dbReference type="AlphaFoldDB" id="A0A384J874"/>
<dbReference type="InterPro" id="IPR050121">
    <property type="entry name" value="Cytochrome_P450_monoxygenase"/>
</dbReference>
<evidence type="ECO:0000313" key="16">
    <source>
        <dbReference type="EMBL" id="ATZ46632.1"/>
    </source>
</evidence>
<dbReference type="PRINTS" id="PR00385">
    <property type="entry name" value="P450"/>
</dbReference>
<reference evidence="16 17" key="3">
    <citation type="journal article" date="2017" name="Mol. Plant Pathol.">
        <title>A gapless genome sequence of the fungus Botrytis cinerea.</title>
        <authorList>
            <person name="Van Kan J.A."/>
            <person name="Stassen J.H."/>
            <person name="Mosbach A."/>
            <person name="Van Der Lee T.A."/>
            <person name="Faino L."/>
            <person name="Farmer A.D."/>
            <person name="Papasotiriou D.G."/>
            <person name="Zhou S."/>
            <person name="Seidl M.F."/>
            <person name="Cottam E."/>
            <person name="Edel D."/>
            <person name="Hahn M."/>
            <person name="Schwartz D.C."/>
            <person name="Dietrich R.A."/>
            <person name="Widdison S."/>
            <person name="Scalliet G."/>
        </authorList>
    </citation>
    <scope>NUCLEOTIDE SEQUENCE [LARGE SCALE GENOMIC DNA]</scope>
    <source>
        <strain evidence="16 17">B05.10</strain>
    </source>
</reference>
<keyword evidence="11 14" id="KW-0503">Monooxygenase</keyword>
<feature type="transmembrane region" description="Helical" evidence="15">
    <location>
        <begin position="65"/>
        <end position="86"/>
    </location>
</feature>
<proteinExistence type="inferred from homology"/>
<keyword evidence="5 15" id="KW-0812">Transmembrane</keyword>
<evidence type="ECO:0000256" key="7">
    <source>
        <dbReference type="ARBA" id="ARBA00022989"/>
    </source>
</evidence>
<dbReference type="InterPro" id="IPR017972">
    <property type="entry name" value="Cyt_P450_CS"/>
</dbReference>
<keyword evidence="12 15" id="KW-0472">Membrane</keyword>
<evidence type="ECO:0000256" key="1">
    <source>
        <dbReference type="ARBA" id="ARBA00001971"/>
    </source>
</evidence>
<dbReference type="PROSITE" id="PS00086">
    <property type="entry name" value="CYTOCHROME_P450"/>
    <property type="match status" value="1"/>
</dbReference>
<reference evidence="16 17" key="2">
    <citation type="journal article" date="2012" name="Eukaryot. Cell">
        <title>Genome update of Botrytis cinerea strains B05.10 and T4.</title>
        <authorList>
            <person name="Staats M."/>
            <person name="van Kan J.A."/>
        </authorList>
    </citation>
    <scope>NUCLEOTIDE SEQUENCE [LARGE SCALE GENOMIC DNA]</scope>
    <source>
        <strain evidence="16 17">B05.10</strain>
    </source>
</reference>
<evidence type="ECO:0000256" key="5">
    <source>
        <dbReference type="ARBA" id="ARBA00022692"/>
    </source>
</evidence>
<organism evidence="16 17">
    <name type="scientific">Botryotinia fuckeliana (strain B05.10)</name>
    <name type="common">Noble rot fungus</name>
    <name type="synonym">Botrytis cinerea</name>
    <dbReference type="NCBI Taxonomy" id="332648"/>
    <lineage>
        <taxon>Eukaryota</taxon>
        <taxon>Fungi</taxon>
        <taxon>Dikarya</taxon>
        <taxon>Ascomycota</taxon>
        <taxon>Pezizomycotina</taxon>
        <taxon>Leotiomycetes</taxon>
        <taxon>Helotiales</taxon>
        <taxon>Sclerotiniaceae</taxon>
        <taxon>Botrytis</taxon>
    </lineage>
</organism>
<reference evidence="16 17" key="1">
    <citation type="journal article" date="2011" name="PLoS Genet.">
        <title>Genomic analysis of the necrotrophic fungal pathogens Sclerotinia sclerotiorum and Botrytis cinerea.</title>
        <authorList>
            <person name="Amselem J."/>
            <person name="Cuomo C.A."/>
            <person name="van Kan J.A."/>
            <person name="Viaud M."/>
            <person name="Benito E.P."/>
            <person name="Couloux A."/>
            <person name="Coutinho P.M."/>
            <person name="de Vries R.P."/>
            <person name="Dyer P.S."/>
            <person name="Fillinger S."/>
            <person name="Fournier E."/>
            <person name="Gout L."/>
            <person name="Hahn M."/>
            <person name="Kohn L."/>
            <person name="Lapalu N."/>
            <person name="Plummer K.M."/>
            <person name="Pradier J.M."/>
            <person name="Quevillon E."/>
            <person name="Sharon A."/>
            <person name="Simon A."/>
            <person name="ten Have A."/>
            <person name="Tudzynski B."/>
            <person name="Tudzynski P."/>
            <person name="Wincker P."/>
            <person name="Andrew M."/>
            <person name="Anthouard V."/>
            <person name="Beever R.E."/>
            <person name="Beffa R."/>
            <person name="Benoit I."/>
            <person name="Bouzid O."/>
            <person name="Brault B."/>
            <person name="Chen Z."/>
            <person name="Choquer M."/>
            <person name="Collemare J."/>
            <person name="Cotton P."/>
            <person name="Danchin E.G."/>
            <person name="Da Silva C."/>
            <person name="Gautier A."/>
            <person name="Giraud C."/>
            <person name="Giraud T."/>
            <person name="Gonzalez C."/>
            <person name="Grossetete S."/>
            <person name="Guldener U."/>
            <person name="Henrissat B."/>
            <person name="Howlett B.J."/>
            <person name="Kodira C."/>
            <person name="Kretschmer M."/>
            <person name="Lappartient A."/>
            <person name="Leroch M."/>
            <person name="Levis C."/>
            <person name="Mauceli E."/>
            <person name="Neuveglise C."/>
            <person name="Oeser B."/>
            <person name="Pearson M."/>
            <person name="Poulain J."/>
            <person name="Poussereau N."/>
            <person name="Quesneville H."/>
            <person name="Rascle C."/>
            <person name="Schumacher J."/>
            <person name="Segurens B."/>
            <person name="Sexton A."/>
            <person name="Silva E."/>
            <person name="Sirven C."/>
            <person name="Soanes D.M."/>
            <person name="Talbot N.J."/>
            <person name="Templeton M."/>
            <person name="Yandava C."/>
            <person name="Yarden O."/>
            <person name="Zeng Q."/>
            <person name="Rollins J.A."/>
            <person name="Lebrun M.H."/>
            <person name="Dickman M."/>
        </authorList>
    </citation>
    <scope>NUCLEOTIDE SEQUENCE [LARGE SCALE GENOMIC DNA]</scope>
    <source>
        <strain evidence="16 17">B05.10</strain>
    </source>
</reference>
<name>A0A384J874_BOTFB</name>
<dbReference type="EMBL" id="CP009806">
    <property type="protein sequence ID" value="ATZ46632.1"/>
    <property type="molecule type" value="Genomic_DNA"/>
</dbReference>
<dbReference type="GO" id="GO:0004497">
    <property type="term" value="F:monooxygenase activity"/>
    <property type="evidence" value="ECO:0007669"/>
    <property type="project" value="UniProtKB-KW"/>
</dbReference>
<dbReference type="GO" id="GO:0016705">
    <property type="term" value="F:oxidoreductase activity, acting on paired donors, with incorporation or reduction of molecular oxygen"/>
    <property type="evidence" value="ECO:0007669"/>
    <property type="project" value="InterPro"/>
</dbReference>
<evidence type="ECO:0000256" key="9">
    <source>
        <dbReference type="ARBA" id="ARBA00023004"/>
    </source>
</evidence>
<dbReference type="GO" id="GO:0016020">
    <property type="term" value="C:membrane"/>
    <property type="evidence" value="ECO:0007669"/>
    <property type="project" value="UniProtKB-SubCell"/>
</dbReference>
<dbReference type="GO" id="GO:0005506">
    <property type="term" value="F:iron ion binding"/>
    <property type="evidence" value="ECO:0007669"/>
    <property type="project" value="InterPro"/>
</dbReference>
<evidence type="ECO:0000256" key="6">
    <source>
        <dbReference type="ARBA" id="ARBA00022723"/>
    </source>
</evidence>
<evidence type="ECO:0000256" key="13">
    <source>
        <dbReference type="PIRSR" id="PIRSR602403-1"/>
    </source>
</evidence>
<evidence type="ECO:0000256" key="8">
    <source>
        <dbReference type="ARBA" id="ARBA00023002"/>
    </source>
</evidence>
<keyword evidence="10" id="KW-0843">Virulence</keyword>
<dbReference type="KEGG" id="bfu:BCIN_02g00240"/>
<dbReference type="InterPro" id="IPR002403">
    <property type="entry name" value="Cyt_P450_E_grp-IV"/>
</dbReference>
<dbReference type="PANTHER" id="PTHR24305">
    <property type="entry name" value="CYTOCHROME P450"/>
    <property type="match status" value="1"/>
</dbReference>
<evidence type="ECO:0000256" key="14">
    <source>
        <dbReference type="RuleBase" id="RU000461"/>
    </source>
</evidence>